<evidence type="ECO:0000313" key="4">
    <source>
        <dbReference type="Proteomes" id="UP000002985"/>
    </source>
</evidence>
<dbReference type="AlphaFoldDB" id="I3IHG0"/>
<accession>I3IHG0</accession>
<dbReference type="EMBL" id="BAFH01000002">
    <property type="protein sequence ID" value="GAB61155.1"/>
    <property type="molecule type" value="Genomic_DNA"/>
</dbReference>
<evidence type="ECO:0000313" key="3">
    <source>
        <dbReference type="EMBL" id="GAB61155.1"/>
    </source>
</evidence>
<dbReference type="InterPro" id="IPR002560">
    <property type="entry name" value="Transposase_DDE"/>
</dbReference>
<evidence type="ECO:0000259" key="1">
    <source>
        <dbReference type="Pfam" id="PF01610"/>
    </source>
</evidence>
<dbReference type="InterPro" id="IPR032877">
    <property type="entry name" value="Transposase_HTH"/>
</dbReference>
<proteinExistence type="predicted"/>
<dbReference type="Pfam" id="PF13542">
    <property type="entry name" value="HTH_Tnp_ISL3"/>
    <property type="match status" value="1"/>
</dbReference>
<comment type="caution">
    <text evidence="3">The sequence shown here is derived from an EMBL/GenBank/DDBJ whole genome shotgun (WGS) entry which is preliminary data.</text>
</comment>
<dbReference type="OrthoDB" id="286035at2"/>
<name>I3IHG0_9BACT</name>
<organism evidence="3 4">
    <name type="scientific">Candidatus Jettenia caeni</name>
    <dbReference type="NCBI Taxonomy" id="247490"/>
    <lineage>
        <taxon>Bacteria</taxon>
        <taxon>Pseudomonadati</taxon>
        <taxon>Planctomycetota</taxon>
        <taxon>Candidatus Brocadiia</taxon>
        <taxon>Candidatus Brocadiales</taxon>
        <taxon>Candidatus Brocadiaceae</taxon>
        <taxon>Candidatus Jettenia</taxon>
    </lineage>
</organism>
<gene>
    <name evidence="3" type="ORF">KSU1_B0298</name>
</gene>
<dbReference type="eggNOG" id="COG3464">
    <property type="taxonomic scope" value="Bacteria"/>
</dbReference>
<keyword evidence="4" id="KW-1185">Reference proteome</keyword>
<dbReference type="Proteomes" id="UP000002985">
    <property type="component" value="Unassembled WGS sequence"/>
</dbReference>
<dbReference type="Pfam" id="PF01610">
    <property type="entry name" value="DDE_Tnp_ISL3"/>
    <property type="match status" value="1"/>
</dbReference>
<evidence type="ECO:0000259" key="2">
    <source>
        <dbReference type="Pfam" id="PF13542"/>
    </source>
</evidence>
<sequence>MSKTFYDSETKRARDLSSGSFRISVEFEYRRVFCKKCNAVKVETLSWLASNIRYTKRYERYIGRLCRELTIKRVVELERLSWYQVRQIEINYMHELVGRLGKITRLRAVGIDEISIRKGHTYMICVSDLDKGRPIWVGGEGRREEDLDLFYTMLSDSQKKNISVVVMDMWKPFRKSTLKYIPHVERIIR</sequence>
<dbReference type="PANTHER" id="PTHR33498">
    <property type="entry name" value="TRANSPOSASE FOR INSERTION SEQUENCE ELEMENT IS1557"/>
    <property type="match status" value="1"/>
</dbReference>
<feature type="domain" description="Transposase IS204/IS1001/IS1096/IS1165 DDE" evidence="1">
    <location>
        <begin position="109"/>
        <end position="187"/>
    </location>
</feature>
<protein>
    <submittedName>
        <fullName evidence="3">Putative transposase</fullName>
    </submittedName>
</protein>
<dbReference type="InterPro" id="IPR047951">
    <property type="entry name" value="Transpos_ISL3"/>
</dbReference>
<dbReference type="PANTHER" id="PTHR33498:SF1">
    <property type="entry name" value="TRANSPOSASE FOR INSERTION SEQUENCE ELEMENT IS1557"/>
    <property type="match status" value="1"/>
</dbReference>
<reference evidence="3 4" key="1">
    <citation type="journal article" date="2012" name="FEBS Lett.">
        <title>Anammox organism KSU-1 expresses a NirK-type copper-containing nitrite reductase instead of a NirS-type with cytochrome cd1.</title>
        <authorList>
            <person name="Hira D."/>
            <person name="Toh H."/>
            <person name="Migita C.T."/>
            <person name="Okubo H."/>
            <person name="Nishiyama T."/>
            <person name="Hattori M."/>
            <person name="Furukawa K."/>
            <person name="Fujii T."/>
        </authorList>
    </citation>
    <scope>NUCLEOTIDE SEQUENCE [LARGE SCALE GENOMIC DNA]</scope>
</reference>
<feature type="domain" description="Transposase IS204/IS1001/IS1096/IS1165 helix-turn-helix" evidence="2">
    <location>
        <begin position="43"/>
        <end position="88"/>
    </location>
</feature>